<evidence type="ECO:0000256" key="2">
    <source>
        <dbReference type="SAM" id="SignalP"/>
    </source>
</evidence>
<gene>
    <name evidence="3" type="ORF">Fcan01_21832</name>
</gene>
<dbReference type="EMBL" id="LNIX01000022">
    <property type="protein sequence ID" value="OXA43524.1"/>
    <property type="molecule type" value="Genomic_DNA"/>
</dbReference>
<proteinExistence type="predicted"/>
<reference evidence="3 4" key="1">
    <citation type="submission" date="2015-12" db="EMBL/GenBank/DDBJ databases">
        <title>The genome of Folsomia candida.</title>
        <authorList>
            <person name="Faddeeva A."/>
            <person name="Derks M.F."/>
            <person name="Anvar Y."/>
            <person name="Smit S."/>
            <person name="Van Straalen N."/>
            <person name="Roelofs D."/>
        </authorList>
    </citation>
    <scope>NUCLEOTIDE SEQUENCE [LARGE SCALE GENOMIC DNA]</scope>
    <source>
        <strain evidence="3 4">VU population</strain>
        <tissue evidence="3">Whole body</tissue>
    </source>
</reference>
<evidence type="ECO:0000313" key="3">
    <source>
        <dbReference type="EMBL" id="OXA43524.1"/>
    </source>
</evidence>
<keyword evidence="4" id="KW-1185">Reference proteome</keyword>
<dbReference type="AlphaFoldDB" id="A0A226DF98"/>
<feature type="compositionally biased region" description="Pro residues" evidence="1">
    <location>
        <begin position="75"/>
        <end position="94"/>
    </location>
</feature>
<dbReference type="Proteomes" id="UP000198287">
    <property type="component" value="Unassembled WGS sequence"/>
</dbReference>
<name>A0A226DF98_FOLCA</name>
<accession>A0A226DF98</accession>
<feature type="signal peptide" evidence="2">
    <location>
        <begin position="1"/>
        <end position="26"/>
    </location>
</feature>
<keyword evidence="2" id="KW-0732">Signal</keyword>
<organism evidence="3 4">
    <name type="scientific">Folsomia candida</name>
    <name type="common">Springtail</name>
    <dbReference type="NCBI Taxonomy" id="158441"/>
    <lineage>
        <taxon>Eukaryota</taxon>
        <taxon>Metazoa</taxon>
        <taxon>Ecdysozoa</taxon>
        <taxon>Arthropoda</taxon>
        <taxon>Hexapoda</taxon>
        <taxon>Collembola</taxon>
        <taxon>Entomobryomorpha</taxon>
        <taxon>Isotomoidea</taxon>
        <taxon>Isotomidae</taxon>
        <taxon>Proisotominae</taxon>
        <taxon>Folsomia</taxon>
    </lineage>
</organism>
<comment type="caution">
    <text evidence="3">The sequence shown here is derived from an EMBL/GenBank/DDBJ whole genome shotgun (WGS) entry which is preliminary data.</text>
</comment>
<evidence type="ECO:0000256" key="1">
    <source>
        <dbReference type="SAM" id="MobiDB-lite"/>
    </source>
</evidence>
<protein>
    <submittedName>
        <fullName evidence="3">Uncharacterized protein</fullName>
    </submittedName>
</protein>
<evidence type="ECO:0000313" key="4">
    <source>
        <dbReference type="Proteomes" id="UP000198287"/>
    </source>
</evidence>
<sequence>MVFDFSTLTLLVLILSLSHLATNVKATAPILDGPCKDVILGPGIIRLHPRSKYVFRYGQDIDPMNTSPTTTPLPASTPLPPTMTPPFPASTPLPPTTTPLPAVILFLTTTLPPNTTPVPSMPIIMSSSAFTLPTTFAPPTTLMLSTSPTTTPTTTLTTMTLPPYPLTDPITFSSITKLSAYCHKELNSNSDTPELEMIGIRHLADWKSLQKILMEDLVRFFPNHPPKKDDIIFGTSIRYRSHYKPRPTFTNEGIATKPAFLVWDGVNFPVEPKTKDTSEMSVHLVAREGGNHLVLTAHGVNANESNTTQVYRAICQFPSDSECFRNSEEEVNAAKDAETKTVRLMWTSRAIFEITDRPVLHHVAPHVCSGKRPDGLNFHMWDGEKIVHGDDPPSYVYWGSHVELNVLGETIHKFFTDHGYHEKSHIFMSPNSKDKMKRRQLDGQHFSERDDIRVEKNSGAFVLCVYRFKSHCQD</sequence>
<feature type="chain" id="PRO_5013098833" evidence="2">
    <location>
        <begin position="27"/>
        <end position="474"/>
    </location>
</feature>
<feature type="region of interest" description="Disordered" evidence="1">
    <location>
        <begin position="64"/>
        <end position="94"/>
    </location>
</feature>